<keyword evidence="2" id="KW-1185">Reference proteome</keyword>
<reference evidence="2" key="1">
    <citation type="submission" date="2016-11" db="EMBL/GenBank/DDBJ databases">
        <title>Dehalogenimonas formicexedens sp. nov., a chlorinated alkane respiring bacterium isolated from contaminated groundwater.</title>
        <authorList>
            <person name="Key T.A."/>
            <person name="Bowman K.S."/>
            <person name="Lee I."/>
            <person name="Chun J."/>
            <person name="Albuquerque L."/>
            <person name="da Costa M.S."/>
            <person name="Rainey F.A."/>
            <person name="Moe W.M."/>
        </authorList>
    </citation>
    <scope>NUCLEOTIDE SEQUENCE [LARGE SCALE GENOMIC DNA]</scope>
    <source>
        <strain evidence="2">NSZ-14</strain>
    </source>
</reference>
<dbReference type="Proteomes" id="UP000185934">
    <property type="component" value="Chromosome"/>
</dbReference>
<evidence type="ECO:0000313" key="2">
    <source>
        <dbReference type="Proteomes" id="UP000185934"/>
    </source>
</evidence>
<sequence>MASEFTTVFPAGVETGLALTQEIGLCSLTILETINIFYALQPEDSFLILAAAIIDTARMNAVNASMTIIECLLWSFGQPYLGGGFHVKNHVDYLDRLK</sequence>
<proteinExistence type="predicted"/>
<dbReference type="EMBL" id="CP018258">
    <property type="protein sequence ID" value="APV43965.1"/>
    <property type="molecule type" value="Genomic_DNA"/>
</dbReference>
<name>A0A1P8F6B0_9CHLR</name>
<dbReference type="AlphaFoldDB" id="A0A1P8F6B0"/>
<protein>
    <submittedName>
        <fullName evidence="1">Uncharacterized protein</fullName>
    </submittedName>
</protein>
<gene>
    <name evidence="1" type="ORF">Dform_00610</name>
</gene>
<accession>A0A1P8F6B0</accession>
<organism evidence="1 2">
    <name type="scientific">Dehalogenimonas formicexedens</name>
    <dbReference type="NCBI Taxonomy" id="1839801"/>
    <lineage>
        <taxon>Bacteria</taxon>
        <taxon>Bacillati</taxon>
        <taxon>Chloroflexota</taxon>
        <taxon>Dehalococcoidia</taxon>
        <taxon>Dehalococcoidales</taxon>
        <taxon>Dehalococcoidaceae</taxon>
        <taxon>Dehalogenimonas</taxon>
    </lineage>
</organism>
<evidence type="ECO:0000313" key="1">
    <source>
        <dbReference type="EMBL" id="APV43965.1"/>
    </source>
</evidence>
<dbReference type="KEGG" id="dfo:Dform_00610"/>